<dbReference type="GO" id="GO:0031966">
    <property type="term" value="C:mitochondrial membrane"/>
    <property type="evidence" value="ECO:0007669"/>
    <property type="project" value="UniProtKB-SubCell"/>
</dbReference>
<dbReference type="PANTHER" id="PTHR28074">
    <property type="entry name" value="ATP SYNTHASE SUBUNIT K, MITOCHONDRIAL"/>
    <property type="match status" value="1"/>
</dbReference>
<organism evidence="4 5">
    <name type="scientific">Maudiozyma humilis</name>
    <name type="common">Sour dough yeast</name>
    <name type="synonym">Kazachstania humilis</name>
    <dbReference type="NCBI Taxonomy" id="51915"/>
    <lineage>
        <taxon>Eukaryota</taxon>
        <taxon>Fungi</taxon>
        <taxon>Dikarya</taxon>
        <taxon>Ascomycota</taxon>
        <taxon>Saccharomycotina</taxon>
        <taxon>Saccharomycetes</taxon>
        <taxon>Saccharomycetales</taxon>
        <taxon>Saccharomycetaceae</taxon>
        <taxon>Maudiozyma</taxon>
    </lineage>
</organism>
<accession>A0AAV5S2A5</accession>
<dbReference type="PANTHER" id="PTHR28074:SF1">
    <property type="entry name" value="ATP SYNTHASE SUBUNIT K, MITOCHONDRIAL"/>
    <property type="match status" value="1"/>
</dbReference>
<evidence type="ECO:0000256" key="3">
    <source>
        <dbReference type="ARBA" id="ARBA00023136"/>
    </source>
</evidence>
<evidence type="ECO:0000313" key="4">
    <source>
        <dbReference type="EMBL" id="GMM57974.1"/>
    </source>
</evidence>
<evidence type="ECO:0000256" key="1">
    <source>
        <dbReference type="ARBA" id="ARBA00004325"/>
    </source>
</evidence>
<evidence type="ECO:0000256" key="2">
    <source>
        <dbReference type="ARBA" id="ARBA00023128"/>
    </source>
</evidence>
<dbReference type="AlphaFoldDB" id="A0AAV5S2A5"/>
<proteinExistence type="predicted"/>
<reference evidence="4 5" key="1">
    <citation type="journal article" date="2023" name="Elife">
        <title>Identification of key yeast species and microbe-microbe interactions impacting larval growth of Drosophila in the wild.</title>
        <authorList>
            <person name="Mure A."/>
            <person name="Sugiura Y."/>
            <person name="Maeda R."/>
            <person name="Honda K."/>
            <person name="Sakurai N."/>
            <person name="Takahashi Y."/>
            <person name="Watada M."/>
            <person name="Katoh T."/>
            <person name="Gotoh A."/>
            <person name="Gotoh Y."/>
            <person name="Taniguchi I."/>
            <person name="Nakamura K."/>
            <person name="Hayashi T."/>
            <person name="Katayama T."/>
            <person name="Uemura T."/>
            <person name="Hattori Y."/>
        </authorList>
    </citation>
    <scope>NUCLEOTIDE SEQUENCE [LARGE SCALE GENOMIC DNA]</scope>
    <source>
        <strain evidence="4 5">KH-74</strain>
    </source>
</reference>
<comment type="subcellular location">
    <subcellularLocation>
        <location evidence="1">Mitochondrion membrane</location>
    </subcellularLocation>
</comment>
<dbReference type="Pfam" id="PF11022">
    <property type="entry name" value="ATP19"/>
    <property type="match status" value="1"/>
</dbReference>
<dbReference type="EMBL" id="BTGD01000018">
    <property type="protein sequence ID" value="GMM57974.1"/>
    <property type="molecule type" value="Genomic_DNA"/>
</dbReference>
<protein>
    <submittedName>
        <fullName evidence="4">F1F0 ATP synthase subunit K</fullName>
    </submittedName>
</protein>
<dbReference type="GO" id="GO:0015986">
    <property type="term" value="P:proton motive force-driven ATP synthesis"/>
    <property type="evidence" value="ECO:0007669"/>
    <property type="project" value="TreeGrafter"/>
</dbReference>
<keyword evidence="2" id="KW-0496">Mitochondrion</keyword>
<dbReference type="InterPro" id="IPR021278">
    <property type="entry name" value="ATP19"/>
</dbReference>
<name>A0AAV5S2A5_MAUHU</name>
<evidence type="ECO:0000313" key="5">
    <source>
        <dbReference type="Proteomes" id="UP001377567"/>
    </source>
</evidence>
<sequence>MGSSYQILGRTFQPHQLAIATLSLVAIVAAPNPFAAKKPRVVDIQASSPEEEAFIKTYVAKHSQPEEAK</sequence>
<gene>
    <name evidence="4" type="ORF">DAKH74_045900</name>
</gene>
<keyword evidence="3" id="KW-0472">Membrane</keyword>
<keyword evidence="5" id="KW-1185">Reference proteome</keyword>
<comment type="caution">
    <text evidence="4">The sequence shown here is derived from an EMBL/GenBank/DDBJ whole genome shotgun (WGS) entry which is preliminary data.</text>
</comment>
<dbReference type="Proteomes" id="UP001377567">
    <property type="component" value="Unassembled WGS sequence"/>
</dbReference>